<accession>A0A4R8ZZT2</accession>
<organism evidence="1 2">
    <name type="scientific">Cryobacterium frigoriphilum</name>
    <dbReference type="NCBI Taxonomy" id="1259150"/>
    <lineage>
        <taxon>Bacteria</taxon>
        <taxon>Bacillati</taxon>
        <taxon>Actinomycetota</taxon>
        <taxon>Actinomycetes</taxon>
        <taxon>Micrococcales</taxon>
        <taxon>Microbacteriaceae</taxon>
        <taxon>Cryobacterium</taxon>
    </lineage>
</organism>
<proteinExistence type="predicted"/>
<dbReference type="Proteomes" id="UP000297447">
    <property type="component" value="Unassembled WGS sequence"/>
</dbReference>
<keyword evidence="2" id="KW-1185">Reference proteome</keyword>
<dbReference type="OrthoDB" id="9884349at2"/>
<protein>
    <submittedName>
        <fullName evidence="1">Uncharacterized protein</fullName>
    </submittedName>
</protein>
<comment type="caution">
    <text evidence="1">The sequence shown here is derived from an EMBL/GenBank/DDBJ whole genome shotgun (WGS) entry which is preliminary data.</text>
</comment>
<dbReference type="AlphaFoldDB" id="A0A4R8ZZT2"/>
<dbReference type="RefSeq" id="WP_134519583.1">
    <property type="nucleotide sequence ID" value="NZ_SOHE01000048.1"/>
</dbReference>
<dbReference type="EMBL" id="SOHE01000048">
    <property type="protein sequence ID" value="TFD49564.1"/>
    <property type="molecule type" value="Genomic_DNA"/>
</dbReference>
<sequence length="165" mass="17682">MRQFLGGLFFISGLLVGYGAFEQDSFAAGMPWGLGALALSGVGLALSQRKSIPEDTTQGEDLDAKENNRQVALQVANSGGLLASTARLWLKAYDSDPSVPIFGVRPYWTPTGPGGTPQLLSMIGLRGLDHRLKYVGEVEADDSLLAIMADDPHPKVRDAARARLR</sequence>
<evidence type="ECO:0000313" key="1">
    <source>
        <dbReference type="EMBL" id="TFD49564.1"/>
    </source>
</evidence>
<gene>
    <name evidence="1" type="ORF">E3T55_10785</name>
</gene>
<evidence type="ECO:0000313" key="2">
    <source>
        <dbReference type="Proteomes" id="UP000297447"/>
    </source>
</evidence>
<name>A0A4R8ZZT2_9MICO</name>
<reference evidence="1 2" key="1">
    <citation type="submission" date="2019-03" db="EMBL/GenBank/DDBJ databases">
        <title>Genomics of glacier-inhabiting Cryobacterium strains.</title>
        <authorList>
            <person name="Liu Q."/>
            <person name="Xin Y.-H."/>
        </authorList>
    </citation>
    <scope>NUCLEOTIDE SEQUENCE [LARGE SCALE GENOMIC DNA]</scope>
    <source>
        <strain evidence="1 2">Hh14</strain>
    </source>
</reference>